<dbReference type="AlphaFoldDB" id="A0A5E4R011"/>
<dbReference type="PROSITE" id="PS51029">
    <property type="entry name" value="MADF"/>
    <property type="match status" value="1"/>
</dbReference>
<accession>A0A5E4R011</accession>
<evidence type="ECO:0000313" key="3">
    <source>
        <dbReference type="EMBL" id="VVD03662.1"/>
    </source>
</evidence>
<dbReference type="EMBL" id="FZQP02006791">
    <property type="protein sequence ID" value="VVD03662.1"/>
    <property type="molecule type" value="Genomic_DNA"/>
</dbReference>
<gene>
    <name evidence="3" type="ORF">LSINAPIS_LOCUS13614</name>
</gene>
<sequence length="244" mass="28701">MRWNENVTVDFVKVYLKNECLWKPNHPDYKCRVRRIQAYEDIAADFKASTNILLTIPEIKMKIKNLRSTYMQEVHKILQKSTPKYIYVPSLVWFEEMDKCLKNIISVNRVTSNQTMLANNIMPEETSEVDSSCNIWGDQADDSFYEENPDPLVPQPDEGFQPKLEESSPEKSPVPHKKLKKKKHKFRQLPPEKKYESFTNEDEFDIFGKYIASQLRTMHLQKALRLKLEIHSIVNDARISDMSD</sequence>
<dbReference type="Proteomes" id="UP000324832">
    <property type="component" value="Unassembled WGS sequence"/>
</dbReference>
<feature type="region of interest" description="Disordered" evidence="1">
    <location>
        <begin position="146"/>
        <end position="186"/>
    </location>
</feature>
<feature type="domain" description="MADF" evidence="2">
    <location>
        <begin position="10"/>
        <end position="99"/>
    </location>
</feature>
<feature type="compositionally biased region" description="Basic residues" evidence="1">
    <location>
        <begin position="174"/>
        <end position="186"/>
    </location>
</feature>
<evidence type="ECO:0000259" key="2">
    <source>
        <dbReference type="PROSITE" id="PS51029"/>
    </source>
</evidence>
<protein>
    <recommendedName>
        <fullName evidence="2">MADF domain-containing protein</fullName>
    </recommendedName>
</protein>
<dbReference type="SMART" id="SM00595">
    <property type="entry name" value="MADF"/>
    <property type="match status" value="1"/>
</dbReference>
<name>A0A5E4R011_9NEOP</name>
<evidence type="ECO:0000313" key="4">
    <source>
        <dbReference type="Proteomes" id="UP000324832"/>
    </source>
</evidence>
<reference evidence="3 4" key="1">
    <citation type="submission" date="2017-07" db="EMBL/GenBank/DDBJ databases">
        <authorList>
            <person name="Talla V."/>
            <person name="Backstrom N."/>
        </authorList>
    </citation>
    <scope>NUCLEOTIDE SEQUENCE [LARGE SCALE GENOMIC DNA]</scope>
</reference>
<organism evidence="3 4">
    <name type="scientific">Leptidea sinapis</name>
    <dbReference type="NCBI Taxonomy" id="189913"/>
    <lineage>
        <taxon>Eukaryota</taxon>
        <taxon>Metazoa</taxon>
        <taxon>Ecdysozoa</taxon>
        <taxon>Arthropoda</taxon>
        <taxon>Hexapoda</taxon>
        <taxon>Insecta</taxon>
        <taxon>Pterygota</taxon>
        <taxon>Neoptera</taxon>
        <taxon>Endopterygota</taxon>
        <taxon>Lepidoptera</taxon>
        <taxon>Glossata</taxon>
        <taxon>Ditrysia</taxon>
        <taxon>Papilionoidea</taxon>
        <taxon>Pieridae</taxon>
        <taxon>Dismorphiinae</taxon>
        <taxon>Leptidea</taxon>
    </lineage>
</organism>
<dbReference type="OrthoDB" id="7991969at2759"/>
<dbReference type="Pfam" id="PF10545">
    <property type="entry name" value="MADF_DNA_bdg"/>
    <property type="match status" value="1"/>
</dbReference>
<proteinExistence type="predicted"/>
<dbReference type="InterPro" id="IPR006578">
    <property type="entry name" value="MADF-dom"/>
</dbReference>
<dbReference type="PANTHER" id="PTHR21505">
    <property type="entry name" value="MADF DOMAIN-CONTAINING PROTEIN-RELATED"/>
    <property type="match status" value="1"/>
</dbReference>
<keyword evidence="4" id="KW-1185">Reference proteome</keyword>
<dbReference type="PANTHER" id="PTHR21505:SF8">
    <property type="entry name" value="DPT-YFP REPRESSOR BY OVEREXPRESSION, ISOFORM D-RELATED"/>
    <property type="match status" value="1"/>
</dbReference>
<evidence type="ECO:0000256" key="1">
    <source>
        <dbReference type="SAM" id="MobiDB-lite"/>
    </source>
</evidence>